<protein>
    <submittedName>
        <fullName evidence="6">ABC superfamily ATP binding cassette transporter, ABC protein</fullName>
    </submittedName>
</protein>
<evidence type="ECO:0000256" key="1">
    <source>
        <dbReference type="ARBA" id="ARBA00005417"/>
    </source>
</evidence>
<dbReference type="Gene3D" id="3.40.50.300">
    <property type="entry name" value="P-loop containing nucleotide triphosphate hydrolases"/>
    <property type="match status" value="1"/>
</dbReference>
<dbReference type="PANTHER" id="PTHR43335:SF4">
    <property type="entry name" value="ABC TRANSPORTER, ATP-BINDING PROTEIN"/>
    <property type="match status" value="1"/>
</dbReference>
<evidence type="ECO:0000256" key="4">
    <source>
        <dbReference type="ARBA" id="ARBA00022840"/>
    </source>
</evidence>
<proteinExistence type="inferred from homology"/>
<keyword evidence="3" id="KW-0547">Nucleotide-binding</keyword>
<dbReference type="AlphaFoldDB" id="A0A0C9PYD4"/>
<dbReference type="Pfam" id="PF00005">
    <property type="entry name" value="ABC_tran"/>
    <property type="match status" value="1"/>
</dbReference>
<dbReference type="InterPro" id="IPR003439">
    <property type="entry name" value="ABC_transporter-like_ATP-bd"/>
</dbReference>
<dbReference type="InterPro" id="IPR027417">
    <property type="entry name" value="P-loop_NTPase"/>
</dbReference>
<dbReference type="GO" id="GO:0005524">
    <property type="term" value="F:ATP binding"/>
    <property type="evidence" value="ECO:0007669"/>
    <property type="project" value="UniProtKB-KW"/>
</dbReference>
<comment type="similarity">
    <text evidence="1">Belongs to the ABC transporter superfamily.</text>
</comment>
<dbReference type="PROSITE" id="PS50893">
    <property type="entry name" value="ABC_TRANSPORTER_2"/>
    <property type="match status" value="1"/>
</dbReference>
<comment type="caution">
    <text evidence="6">The sequence shown here is derived from an EMBL/GenBank/DDBJ whole genome shotgun (WGS) entry which is preliminary data.</text>
</comment>
<dbReference type="RefSeq" id="WP_045625401.1">
    <property type="nucleotide sequence ID" value="NZ_BAYM01000099.1"/>
</dbReference>
<evidence type="ECO:0000256" key="3">
    <source>
        <dbReference type="ARBA" id="ARBA00022741"/>
    </source>
</evidence>
<keyword evidence="4" id="KW-0067">ATP-binding</keyword>
<dbReference type="SMART" id="SM00382">
    <property type="entry name" value="AAA"/>
    <property type="match status" value="1"/>
</dbReference>
<dbReference type="GO" id="GO:0016887">
    <property type="term" value="F:ATP hydrolysis activity"/>
    <property type="evidence" value="ECO:0007669"/>
    <property type="project" value="InterPro"/>
</dbReference>
<dbReference type="CDD" id="cd03230">
    <property type="entry name" value="ABC_DR_subfamily_A"/>
    <property type="match status" value="1"/>
</dbReference>
<name>A0A0C9PYD4_LACPA</name>
<reference evidence="7" key="1">
    <citation type="submission" date="2014-05" db="EMBL/GenBank/DDBJ databases">
        <title>Whole genome sequencing of Lactobacillus casei NRIC0644.</title>
        <authorList>
            <person name="Atarashi H."/>
            <person name="Yoshida Y."/>
            <person name="Fujimura S."/>
            <person name="Tanaka N."/>
            <person name="Shiwa Y."/>
            <person name="Yoshikawa H."/>
            <person name="Okada S."/>
            <person name="Nakagawa J."/>
        </authorList>
    </citation>
    <scope>NUCLEOTIDE SEQUENCE [LARGE SCALE GENOMIC DNA]</scope>
    <source>
        <strain evidence="7">NRIC0644</strain>
    </source>
</reference>
<evidence type="ECO:0000313" key="6">
    <source>
        <dbReference type="EMBL" id="GAN37159.1"/>
    </source>
</evidence>
<dbReference type="SUPFAM" id="SSF52540">
    <property type="entry name" value="P-loop containing nucleoside triphosphate hydrolases"/>
    <property type="match status" value="1"/>
</dbReference>
<feature type="domain" description="ABC transporter" evidence="5">
    <location>
        <begin position="4"/>
        <end position="232"/>
    </location>
</feature>
<evidence type="ECO:0000256" key="2">
    <source>
        <dbReference type="ARBA" id="ARBA00022448"/>
    </source>
</evidence>
<sequence>MNILTLQHVSKHFGSKQVLQDLNLTVPAGSIYGFVGENGAGKTTTMKLILGLDQASAGAIEVAGQPVHFGETETNRQTGYLPDVPAFYGYMTAPEYLKLCGQLTGLRGAELQSRVAAMLIQVGLADAKHRISGFSRGMRQRLGIAQALLNTPKLLICDEPTSALDPQGRTDFLQLLASLRGQTTILFSTHILSDVERICDHVGILHHGRLQVSAPLDDLKQQYAKNQIALSFATTAQAQQATHLLATLQQQGQLTHLEQQKNSLQAAYTGTYAAAADRVLTMLLEAKLIPITLAQQEANLEQIFMEVTR</sequence>
<organism evidence="6 7">
    <name type="scientific">Lacticaseibacillus paracasei NRIC 0644</name>
    <dbReference type="NCBI Taxonomy" id="1435038"/>
    <lineage>
        <taxon>Bacteria</taxon>
        <taxon>Bacillati</taxon>
        <taxon>Bacillota</taxon>
        <taxon>Bacilli</taxon>
        <taxon>Lactobacillales</taxon>
        <taxon>Lactobacillaceae</taxon>
        <taxon>Lacticaseibacillus</taxon>
    </lineage>
</organism>
<evidence type="ECO:0000259" key="5">
    <source>
        <dbReference type="PROSITE" id="PS50893"/>
    </source>
</evidence>
<dbReference type="InterPro" id="IPR003593">
    <property type="entry name" value="AAA+_ATPase"/>
</dbReference>
<dbReference type="Proteomes" id="UP000032552">
    <property type="component" value="Unassembled WGS sequence"/>
</dbReference>
<gene>
    <name evidence="6" type="ORF">LC0644_1748</name>
</gene>
<accession>A0A0C9PYD4</accession>
<dbReference type="EMBL" id="BAYM01000099">
    <property type="protein sequence ID" value="GAN37159.1"/>
    <property type="molecule type" value="Genomic_DNA"/>
</dbReference>
<dbReference type="PANTHER" id="PTHR43335">
    <property type="entry name" value="ABC TRANSPORTER, ATP-BINDING PROTEIN"/>
    <property type="match status" value="1"/>
</dbReference>
<keyword evidence="2" id="KW-0813">Transport</keyword>
<evidence type="ECO:0000313" key="7">
    <source>
        <dbReference type="Proteomes" id="UP000032552"/>
    </source>
</evidence>